<dbReference type="RefSeq" id="WP_420040771.1">
    <property type="nucleotide sequence ID" value="NZ_CP128986.1"/>
</dbReference>
<reference evidence="2" key="1">
    <citation type="submission" date="2023-06" db="EMBL/GenBank/DDBJ databases">
        <title>Gordonia sp. nov. and Pseudochrobactrum sp. nov., two species isolated from the burying beetle Nicrophorus vespilloides.</title>
        <authorList>
            <person name="Poehlein A."/>
            <person name="Guzman J."/>
            <person name="Daniel R."/>
            <person name="Vilcinskas A."/>
        </authorList>
    </citation>
    <scope>NUCLEOTIDE SEQUENCE</scope>
    <source>
        <strain evidence="2">MP11Mi</strain>
    </source>
</reference>
<organism evidence="2">
    <name type="scientific">Gordonia sp. MP11Mi</name>
    <dbReference type="NCBI Taxonomy" id="3022769"/>
    <lineage>
        <taxon>Bacteria</taxon>
        <taxon>Bacillati</taxon>
        <taxon>Actinomycetota</taxon>
        <taxon>Actinomycetes</taxon>
        <taxon>Mycobacteriales</taxon>
        <taxon>Gordoniaceae</taxon>
        <taxon>Gordonia</taxon>
    </lineage>
</organism>
<dbReference type="Pfam" id="PF11907">
    <property type="entry name" value="DUF3427"/>
    <property type="match status" value="1"/>
</dbReference>
<evidence type="ECO:0000259" key="1">
    <source>
        <dbReference type="Pfam" id="PF11907"/>
    </source>
</evidence>
<name>A0AA97GUF8_9ACTN</name>
<proteinExistence type="predicted"/>
<protein>
    <recommendedName>
        <fullName evidence="1">DUF3427 domain-containing protein</fullName>
    </recommendedName>
</protein>
<dbReference type="InterPro" id="IPR021835">
    <property type="entry name" value="DUF3427"/>
</dbReference>
<dbReference type="AlphaFoldDB" id="A0AA97GUF8"/>
<feature type="domain" description="DUF3427" evidence="1">
    <location>
        <begin position="34"/>
        <end position="150"/>
    </location>
</feature>
<sequence>MDEGIYERILTDDLHTQLDLAELRFDASPCNFREGVKYVKHVNVDAFFVTLVKNEKSFSPTTMYRDYPINRSLFHWESQSTTHQESPTGQRYINGDGTVLLFVRAHASSEYGVSPYTFLGPATIANCSGNRPISITWRLAHEMPAELFHDTRTTAS</sequence>
<evidence type="ECO:0000313" key="2">
    <source>
        <dbReference type="EMBL" id="WOC11457.1"/>
    </source>
</evidence>
<dbReference type="EMBL" id="CP128986">
    <property type="protein sequence ID" value="WOC11457.1"/>
    <property type="molecule type" value="Genomic_DNA"/>
</dbReference>
<accession>A0AA97GUF8</accession>
<gene>
    <name evidence="2" type="ORF">MP11Mi_05250</name>
</gene>